<comment type="caution">
    <text evidence="2">The sequence shown here is derived from an EMBL/GenBank/DDBJ whole genome shotgun (WGS) entry which is preliminary data.</text>
</comment>
<gene>
    <name evidence="2" type="ORF">KIN20_020904</name>
</gene>
<keyword evidence="1" id="KW-0812">Transmembrane</keyword>
<protein>
    <submittedName>
        <fullName evidence="2">Uncharacterized protein</fullName>
    </submittedName>
</protein>
<dbReference type="EMBL" id="JAHQIW010004243">
    <property type="protein sequence ID" value="KAJ1361612.1"/>
    <property type="molecule type" value="Genomic_DNA"/>
</dbReference>
<evidence type="ECO:0000256" key="1">
    <source>
        <dbReference type="SAM" id="Phobius"/>
    </source>
</evidence>
<dbReference type="AlphaFoldDB" id="A0AAD5N4N0"/>
<feature type="transmembrane region" description="Helical" evidence="1">
    <location>
        <begin position="29"/>
        <end position="52"/>
    </location>
</feature>
<name>A0AAD5N4N0_PARTN</name>
<dbReference type="Proteomes" id="UP001196413">
    <property type="component" value="Unassembled WGS sequence"/>
</dbReference>
<sequence length="160" mass="16744">MTAVGGQPVPAGASTMTAVGGQPIPAGGWYFYSLNAISIDLSSVLIYVYILASTMTAVGGQPIPAGASTMTAVGGQPIPAGASTMTAVGGQPIPAGASTMTAVGGQPIPAGGWYFYSLKCNKYRFVLCVDICIYFSFHNDRCWRTAYSCWRLVFLQLEVQ</sequence>
<keyword evidence="1" id="KW-1133">Transmembrane helix</keyword>
<keyword evidence="3" id="KW-1185">Reference proteome</keyword>
<accession>A0AAD5N4N0</accession>
<organism evidence="2 3">
    <name type="scientific">Parelaphostrongylus tenuis</name>
    <name type="common">Meningeal worm</name>
    <dbReference type="NCBI Taxonomy" id="148309"/>
    <lineage>
        <taxon>Eukaryota</taxon>
        <taxon>Metazoa</taxon>
        <taxon>Ecdysozoa</taxon>
        <taxon>Nematoda</taxon>
        <taxon>Chromadorea</taxon>
        <taxon>Rhabditida</taxon>
        <taxon>Rhabditina</taxon>
        <taxon>Rhabditomorpha</taxon>
        <taxon>Strongyloidea</taxon>
        <taxon>Metastrongylidae</taxon>
        <taxon>Parelaphostrongylus</taxon>
    </lineage>
</organism>
<evidence type="ECO:0000313" key="2">
    <source>
        <dbReference type="EMBL" id="KAJ1361612.1"/>
    </source>
</evidence>
<evidence type="ECO:0000313" key="3">
    <source>
        <dbReference type="Proteomes" id="UP001196413"/>
    </source>
</evidence>
<reference evidence="2" key="1">
    <citation type="submission" date="2021-06" db="EMBL/GenBank/DDBJ databases">
        <title>Parelaphostrongylus tenuis whole genome reference sequence.</title>
        <authorList>
            <person name="Garwood T.J."/>
            <person name="Larsen P.A."/>
            <person name="Fountain-Jones N.M."/>
            <person name="Garbe J.R."/>
            <person name="Macchietto M.G."/>
            <person name="Kania S.A."/>
            <person name="Gerhold R.W."/>
            <person name="Richards J.E."/>
            <person name="Wolf T.M."/>
        </authorList>
    </citation>
    <scope>NUCLEOTIDE SEQUENCE</scope>
    <source>
        <strain evidence="2">MNPRO001-30</strain>
        <tissue evidence="2">Meninges</tissue>
    </source>
</reference>
<keyword evidence="1" id="KW-0472">Membrane</keyword>
<proteinExistence type="predicted"/>